<dbReference type="EMBL" id="AP003337">
    <property type="protein sequence ID" value="BAD53215.1"/>
    <property type="molecule type" value="Genomic_DNA"/>
</dbReference>
<accession>Q5ZB27</accession>
<feature type="compositionally biased region" description="Low complexity" evidence="1">
    <location>
        <begin position="124"/>
        <end position="133"/>
    </location>
</feature>
<sequence>MDLRTGLRRPLPHRHLRVSDIGIDSTSTSSFSPTHLRLDHPFRRPATTTSATDRHRARVYAIKLMVAAASPSWATVPLPMVHTSTGCCSAERCPPLSIATSSVDFSSLHRHGAVAVLSSRTAVSPLSSSSSSPAHRHPRRPHWSSSAAQGLLPLLRASPPHLQVATVATLGRWSSYLYIASNVAVQAVGPATSSSSSSNMSHRQYRRIFLDYTSIFFGNRVLLRQFSLYAVLAPRPSRRPSLLVSSNIGVWFMVVPYLVRALFGVIFLHDRRDCVTVFVSSTSSRAIGPRRPPLPDFGYIDHGYSTHGFIDHGSLGSFALATSTMAQSAIIRIEHSCRFLLQSKCLRCSRLDCGGC</sequence>
<feature type="region of interest" description="Disordered" evidence="1">
    <location>
        <begin position="27"/>
        <end position="52"/>
    </location>
</feature>
<reference evidence="4" key="3">
    <citation type="journal article" date="2008" name="Nucleic Acids Res.">
        <title>The rice annotation project database (RAP-DB): 2008 update.</title>
        <authorList>
            <consortium name="The rice annotation project (RAP)"/>
        </authorList>
    </citation>
    <scope>GENOME REANNOTATION</scope>
    <source>
        <strain evidence="4">cv. Nipponbare</strain>
    </source>
</reference>
<evidence type="ECO:0000313" key="2">
    <source>
        <dbReference type="EMBL" id="BAD53079.1"/>
    </source>
</evidence>
<proteinExistence type="predicted"/>
<dbReference type="Proteomes" id="UP000817658">
    <property type="component" value="Chromosome 1"/>
</dbReference>
<dbReference type="EMBL" id="AP003329">
    <property type="protein sequence ID" value="BAD53079.1"/>
    <property type="molecule type" value="Genomic_DNA"/>
</dbReference>
<dbReference type="Pfam" id="PF12435">
    <property type="entry name" value="DUF3678"/>
    <property type="match status" value="2"/>
</dbReference>
<dbReference type="Proteomes" id="UP000000763">
    <property type="component" value="Chromosome 1"/>
</dbReference>
<evidence type="ECO:0000313" key="4">
    <source>
        <dbReference type="Proteomes" id="UP000000763"/>
    </source>
</evidence>
<evidence type="ECO:0000256" key="1">
    <source>
        <dbReference type="SAM" id="MobiDB-lite"/>
    </source>
</evidence>
<gene>
    <name evidence="2" type="ORF">B1045F02.1</name>
    <name evidence="3" type="ORF">OJ1111_G12.26</name>
</gene>
<reference evidence="3" key="1">
    <citation type="journal article" date="2002" name="Nature">
        <title>The genome sequence and structure of rice chromosome 1.</title>
        <authorList>
            <person name="Sasaki T."/>
            <person name="Matsumoto T."/>
            <person name="Yamamoto K."/>
            <person name="Sakata K."/>
            <person name="Baba T."/>
            <person name="Katayose Y."/>
            <person name="Wu J."/>
            <person name="Niimura Y."/>
            <person name="Cheng Z."/>
            <person name="Nagamura Y."/>
            <person name="Antonio B.A."/>
            <person name="Kanamori H."/>
            <person name="Hosokawa S."/>
            <person name="Masukawa M."/>
            <person name="Arikawa K."/>
            <person name="Chiden Y."/>
            <person name="Hayashi M."/>
            <person name="Okamoto M."/>
            <person name="Ando T."/>
            <person name="Aoki H."/>
            <person name="Arita K."/>
            <person name="Hamada M."/>
            <person name="Harada C."/>
            <person name="Hijishita S."/>
            <person name="Honda M."/>
            <person name="Ichikawa Y."/>
            <person name="Idonuma A."/>
            <person name="Iijima M."/>
            <person name="Ikeda M."/>
            <person name="Ikeno M."/>
            <person name="Itoh S."/>
            <person name="Itoh T."/>
            <person name="Itoh Y."/>
            <person name="Itoh Y."/>
            <person name="Iwabuchi A."/>
            <person name="Kamiya K."/>
            <person name="Karasawa W."/>
            <person name="Katagiri S."/>
            <person name="Kikuta A."/>
            <person name="Kobayashi N."/>
            <person name="Kono I."/>
            <person name="Machita K."/>
            <person name="Maehara T."/>
            <person name="Mizuno H."/>
            <person name="Mizubayashi T."/>
            <person name="Mukai Y."/>
            <person name="Nagasaki H."/>
            <person name="Nakashima M."/>
            <person name="Nakama Y."/>
            <person name="Nakamichi Y."/>
            <person name="Nakamura M."/>
            <person name="Namiki N."/>
            <person name="Negishi M."/>
            <person name="Ohta I."/>
            <person name="Ono N."/>
            <person name="Saji S."/>
            <person name="Sakai K."/>
            <person name="Shibata M."/>
            <person name="Shimokawa T."/>
            <person name="Shomura A."/>
            <person name="Song J."/>
            <person name="Takazaki Y."/>
            <person name="Terasawa K."/>
            <person name="Tsuji K."/>
            <person name="Waki K."/>
            <person name="Yamagata H."/>
            <person name="Yamane H."/>
            <person name="Yoshiki S."/>
            <person name="Yoshihara R."/>
            <person name="Yukawa K."/>
            <person name="Zhong H."/>
            <person name="Iwama H."/>
            <person name="Endo T."/>
            <person name="Ito H."/>
            <person name="Hahn J.H."/>
            <person name="Kim H.I."/>
            <person name="Eun M.Y."/>
            <person name="Yano M."/>
            <person name="Jiang J."/>
            <person name="Gojobori T."/>
        </authorList>
    </citation>
    <scope>NUCLEOTIDE SEQUENCE</scope>
</reference>
<feature type="region of interest" description="Disordered" evidence="1">
    <location>
        <begin position="124"/>
        <end position="144"/>
    </location>
</feature>
<organism evidence="3">
    <name type="scientific">Oryza sativa subsp. japonica</name>
    <name type="common">Rice</name>
    <dbReference type="NCBI Taxonomy" id="39947"/>
    <lineage>
        <taxon>Eukaryota</taxon>
        <taxon>Viridiplantae</taxon>
        <taxon>Streptophyta</taxon>
        <taxon>Embryophyta</taxon>
        <taxon>Tracheophyta</taxon>
        <taxon>Spermatophyta</taxon>
        <taxon>Magnoliopsida</taxon>
        <taxon>Liliopsida</taxon>
        <taxon>Poales</taxon>
        <taxon>Poaceae</taxon>
        <taxon>BOP clade</taxon>
        <taxon>Oryzoideae</taxon>
        <taxon>Oryzeae</taxon>
        <taxon>Oryzinae</taxon>
        <taxon>Oryza</taxon>
        <taxon>Oryza sativa</taxon>
    </lineage>
</organism>
<name>Q5ZB27_ORYSJ</name>
<evidence type="ECO:0000313" key="3">
    <source>
        <dbReference type="EMBL" id="BAD53215.1"/>
    </source>
</evidence>
<dbReference type="InterPro" id="IPR022146">
    <property type="entry name" value="DUF3678"/>
</dbReference>
<reference evidence="4" key="2">
    <citation type="journal article" date="2005" name="Nature">
        <title>The map-based sequence of the rice genome.</title>
        <authorList>
            <consortium name="International rice genome sequencing project (IRGSP)"/>
            <person name="Matsumoto T."/>
            <person name="Wu J."/>
            <person name="Kanamori H."/>
            <person name="Katayose Y."/>
            <person name="Fujisawa M."/>
            <person name="Namiki N."/>
            <person name="Mizuno H."/>
            <person name="Yamamoto K."/>
            <person name="Antonio B.A."/>
            <person name="Baba T."/>
            <person name="Sakata K."/>
            <person name="Nagamura Y."/>
            <person name="Aoki H."/>
            <person name="Arikawa K."/>
            <person name="Arita K."/>
            <person name="Bito T."/>
            <person name="Chiden Y."/>
            <person name="Fujitsuka N."/>
            <person name="Fukunaka R."/>
            <person name="Hamada M."/>
            <person name="Harada C."/>
            <person name="Hayashi A."/>
            <person name="Hijishita S."/>
            <person name="Honda M."/>
            <person name="Hosokawa S."/>
            <person name="Ichikawa Y."/>
            <person name="Idonuma A."/>
            <person name="Iijima M."/>
            <person name="Ikeda M."/>
            <person name="Ikeno M."/>
            <person name="Ito K."/>
            <person name="Ito S."/>
            <person name="Ito T."/>
            <person name="Ito Y."/>
            <person name="Ito Y."/>
            <person name="Iwabuchi A."/>
            <person name="Kamiya K."/>
            <person name="Karasawa W."/>
            <person name="Kurita K."/>
            <person name="Katagiri S."/>
            <person name="Kikuta A."/>
            <person name="Kobayashi H."/>
            <person name="Kobayashi N."/>
            <person name="Machita K."/>
            <person name="Maehara T."/>
            <person name="Masukawa M."/>
            <person name="Mizubayashi T."/>
            <person name="Mukai Y."/>
            <person name="Nagasaki H."/>
            <person name="Nagata Y."/>
            <person name="Naito S."/>
            <person name="Nakashima M."/>
            <person name="Nakama Y."/>
            <person name="Nakamichi Y."/>
            <person name="Nakamura M."/>
            <person name="Meguro A."/>
            <person name="Negishi M."/>
            <person name="Ohta I."/>
            <person name="Ohta T."/>
            <person name="Okamoto M."/>
            <person name="Ono N."/>
            <person name="Saji S."/>
            <person name="Sakaguchi M."/>
            <person name="Sakai K."/>
            <person name="Shibata M."/>
            <person name="Shimokawa T."/>
            <person name="Song J."/>
            <person name="Takazaki Y."/>
            <person name="Terasawa K."/>
            <person name="Tsugane M."/>
            <person name="Tsuji K."/>
            <person name="Ueda S."/>
            <person name="Waki K."/>
            <person name="Yamagata H."/>
            <person name="Yamamoto M."/>
            <person name="Yamamoto S."/>
            <person name="Yamane H."/>
            <person name="Yoshiki S."/>
            <person name="Yoshihara R."/>
            <person name="Yukawa K."/>
            <person name="Zhong H."/>
            <person name="Yano M."/>
            <person name="Yuan Q."/>
            <person name="Ouyang S."/>
            <person name="Liu J."/>
            <person name="Jones K.M."/>
            <person name="Gansberger K."/>
            <person name="Moffat K."/>
            <person name="Hill J."/>
            <person name="Bera J."/>
            <person name="Fadrosh D."/>
            <person name="Jin S."/>
            <person name="Johri S."/>
            <person name="Kim M."/>
            <person name="Overton L."/>
            <person name="Reardon M."/>
            <person name="Tsitrin T."/>
            <person name="Vuong H."/>
            <person name="Weaver B."/>
            <person name="Ciecko A."/>
            <person name="Tallon L."/>
            <person name="Jackson J."/>
            <person name="Pai G."/>
            <person name="Aken S.V."/>
            <person name="Utterback T."/>
            <person name="Reidmuller S."/>
            <person name="Feldblyum T."/>
            <person name="Hsiao J."/>
            <person name="Zismann V."/>
            <person name="Iobst S."/>
            <person name="de Vazeille A.R."/>
            <person name="Buell C.R."/>
            <person name="Ying K."/>
            <person name="Li Y."/>
            <person name="Lu T."/>
            <person name="Huang Y."/>
            <person name="Zhao Q."/>
            <person name="Feng Q."/>
            <person name="Zhang L."/>
            <person name="Zhu J."/>
            <person name="Weng Q."/>
            <person name="Mu J."/>
            <person name="Lu Y."/>
            <person name="Fan D."/>
            <person name="Liu Y."/>
            <person name="Guan J."/>
            <person name="Zhang Y."/>
            <person name="Yu S."/>
            <person name="Liu X."/>
            <person name="Zhang Y."/>
            <person name="Hong G."/>
            <person name="Han B."/>
            <person name="Choisne N."/>
            <person name="Demange N."/>
            <person name="Orjeda G."/>
            <person name="Samain S."/>
            <person name="Cattolico L."/>
            <person name="Pelletier E."/>
            <person name="Couloux A."/>
            <person name="Segurens B."/>
            <person name="Wincker P."/>
            <person name="D'Hont A."/>
            <person name="Scarpelli C."/>
            <person name="Weissenbach J."/>
            <person name="Salanoubat M."/>
            <person name="Quetier F."/>
            <person name="Yu Y."/>
            <person name="Kim H.R."/>
            <person name="Rambo T."/>
            <person name="Currie J."/>
            <person name="Collura K."/>
            <person name="Luo M."/>
            <person name="Yang T."/>
            <person name="Ammiraju J.S.S."/>
            <person name="Engler F."/>
            <person name="Soderlund C."/>
            <person name="Wing R.A."/>
            <person name="Palmer L.E."/>
            <person name="de la Bastide M."/>
            <person name="Spiegel L."/>
            <person name="Nascimento L."/>
            <person name="Zutavern T."/>
            <person name="O'Shaughnessy A."/>
            <person name="Dike S."/>
            <person name="Dedhia N."/>
            <person name="Preston R."/>
            <person name="Balija V."/>
            <person name="McCombie W.R."/>
            <person name="Chow T."/>
            <person name="Chen H."/>
            <person name="Chung M."/>
            <person name="Chen C."/>
            <person name="Shaw J."/>
            <person name="Wu H."/>
            <person name="Hsiao K."/>
            <person name="Chao Y."/>
            <person name="Chu M."/>
            <person name="Cheng C."/>
            <person name="Hour A."/>
            <person name="Lee P."/>
            <person name="Lin S."/>
            <person name="Lin Y."/>
            <person name="Liou J."/>
            <person name="Liu S."/>
            <person name="Hsing Y."/>
            <person name="Raghuvanshi S."/>
            <person name="Mohanty A."/>
            <person name="Bharti A.K."/>
            <person name="Gaur A."/>
            <person name="Gupta V."/>
            <person name="Kumar D."/>
            <person name="Ravi V."/>
            <person name="Vij S."/>
            <person name="Kapur A."/>
            <person name="Khurana P."/>
            <person name="Khurana P."/>
            <person name="Khurana J.P."/>
            <person name="Tyagi A.K."/>
            <person name="Gaikwad K."/>
            <person name="Singh A."/>
            <person name="Dalal V."/>
            <person name="Srivastava S."/>
            <person name="Dixit A."/>
            <person name="Pal A.K."/>
            <person name="Ghazi I.A."/>
            <person name="Yadav M."/>
            <person name="Pandit A."/>
            <person name="Bhargava A."/>
            <person name="Sureshbabu K."/>
            <person name="Batra K."/>
            <person name="Sharma T.R."/>
            <person name="Mohapatra T."/>
            <person name="Singh N.K."/>
            <person name="Messing J."/>
            <person name="Nelson A.B."/>
            <person name="Fuks G."/>
            <person name="Kavchok S."/>
            <person name="Keizer G."/>
            <person name="Linton E."/>
            <person name="Llaca V."/>
            <person name="Song R."/>
            <person name="Tanyolac B."/>
            <person name="Young S."/>
            <person name="Ho-Il K."/>
            <person name="Hahn J.H."/>
            <person name="Sangsakoo G."/>
            <person name="Vanavichit A."/>
            <person name="de Mattos Luiz.A.T."/>
            <person name="Zimmer P.D."/>
            <person name="Malone G."/>
            <person name="Dellagostin O."/>
            <person name="de Oliveira A.C."/>
            <person name="Bevan M."/>
            <person name="Bancroft I."/>
            <person name="Minx P."/>
            <person name="Cordum H."/>
            <person name="Wilson R."/>
            <person name="Cheng Z."/>
            <person name="Jin W."/>
            <person name="Jiang J."/>
            <person name="Leong S.A."/>
            <person name="Iwama H."/>
            <person name="Gojobori T."/>
            <person name="Itoh T."/>
            <person name="Niimura Y."/>
            <person name="Fujii Y."/>
            <person name="Habara T."/>
            <person name="Sakai H."/>
            <person name="Sato Y."/>
            <person name="Wilson G."/>
            <person name="Kumar K."/>
            <person name="McCouch S."/>
            <person name="Juretic N."/>
            <person name="Hoen D."/>
            <person name="Wright S."/>
            <person name="Bruskiewich R."/>
            <person name="Bureau T."/>
            <person name="Miyao A."/>
            <person name="Hirochika H."/>
            <person name="Nishikawa T."/>
            <person name="Kadowaki K."/>
            <person name="Sugiura M."/>
            <person name="Burr B."/>
            <person name="Sasaki T."/>
        </authorList>
    </citation>
    <scope>NUCLEOTIDE SEQUENCE [LARGE SCALE GENOMIC DNA]</scope>
    <source>
        <strain evidence="4">cv. Nipponbare</strain>
    </source>
</reference>
<protein>
    <submittedName>
        <fullName evidence="3">Uncharacterized protein</fullName>
    </submittedName>
</protein>
<dbReference type="AlphaFoldDB" id="Q5ZB27"/>